<name>A0ABW0Z8W8_9ACTN</name>
<proteinExistence type="predicted"/>
<feature type="compositionally biased region" description="Gly residues" evidence="1">
    <location>
        <begin position="254"/>
        <end position="266"/>
    </location>
</feature>
<feature type="region of interest" description="Disordered" evidence="1">
    <location>
        <begin position="246"/>
        <end position="266"/>
    </location>
</feature>
<organism evidence="4 5">
    <name type="scientific">Streptomyces gamaensis</name>
    <dbReference type="NCBI Taxonomy" id="1763542"/>
    <lineage>
        <taxon>Bacteria</taxon>
        <taxon>Bacillati</taxon>
        <taxon>Actinomycetota</taxon>
        <taxon>Actinomycetes</taxon>
        <taxon>Kitasatosporales</taxon>
        <taxon>Streptomycetaceae</taxon>
        <taxon>Streptomyces</taxon>
    </lineage>
</organism>
<keyword evidence="2" id="KW-1133">Transmembrane helix</keyword>
<reference evidence="5" key="1">
    <citation type="journal article" date="2019" name="Int. J. Syst. Evol. Microbiol.">
        <title>The Global Catalogue of Microorganisms (GCM) 10K type strain sequencing project: providing services to taxonomists for standard genome sequencing and annotation.</title>
        <authorList>
            <consortium name="The Broad Institute Genomics Platform"/>
            <consortium name="The Broad Institute Genome Sequencing Center for Infectious Disease"/>
            <person name="Wu L."/>
            <person name="Ma J."/>
        </authorList>
    </citation>
    <scope>NUCLEOTIDE SEQUENCE [LARGE SCALE GENOMIC DNA]</scope>
    <source>
        <strain evidence="5">CGMCC 4.7304</strain>
    </source>
</reference>
<sequence length="266" mass="26967">MWVLFLLAAWAAALLACGRLCLAASAAARPADRDGAAGPGGPYVPTLYETAFLAGGPGRVTDLALVVMERQQRLLLARTGWATVVDPLGRDELERSLISAIGPGGQAPVPEVRSAHAGTDAVAALDGRLTEAGLAVPAPRRAAVLLAVRQVRGACAVVLLTGAAAALAVPPASGWQEAAAWFSLPLLMTVTCLGFARIETPPYTRWASPAGQDVLRRAAAGPPCAAPDALTALAVHGRRALPDADLRAALAPGPRGGGGPGPTGRI</sequence>
<dbReference type="NCBIfam" id="TIGR04222">
    <property type="entry name" value="near_uncomplex"/>
    <property type="match status" value="1"/>
</dbReference>
<dbReference type="RefSeq" id="WP_390320855.1">
    <property type="nucleotide sequence ID" value="NZ_JBHSPB010000027.1"/>
</dbReference>
<keyword evidence="2" id="KW-0472">Membrane</keyword>
<keyword evidence="3" id="KW-0732">Signal</keyword>
<comment type="caution">
    <text evidence="4">The sequence shown here is derived from an EMBL/GenBank/DDBJ whole genome shotgun (WGS) entry which is preliminary data.</text>
</comment>
<evidence type="ECO:0000256" key="2">
    <source>
        <dbReference type="SAM" id="Phobius"/>
    </source>
</evidence>
<keyword evidence="2" id="KW-0812">Transmembrane</keyword>
<feature type="transmembrane region" description="Helical" evidence="2">
    <location>
        <begin position="178"/>
        <end position="196"/>
    </location>
</feature>
<dbReference type="EMBL" id="JBHSPB010000027">
    <property type="protein sequence ID" value="MFC5724393.1"/>
    <property type="molecule type" value="Genomic_DNA"/>
</dbReference>
<protein>
    <submittedName>
        <fullName evidence="4">TIGR04222 domain-containing membrane protein</fullName>
    </submittedName>
</protein>
<evidence type="ECO:0000313" key="4">
    <source>
        <dbReference type="EMBL" id="MFC5724393.1"/>
    </source>
</evidence>
<feature type="transmembrane region" description="Helical" evidence="2">
    <location>
        <begin position="151"/>
        <end position="172"/>
    </location>
</feature>
<keyword evidence="5" id="KW-1185">Reference proteome</keyword>
<evidence type="ECO:0000256" key="1">
    <source>
        <dbReference type="SAM" id="MobiDB-lite"/>
    </source>
</evidence>
<evidence type="ECO:0000256" key="3">
    <source>
        <dbReference type="SAM" id="SignalP"/>
    </source>
</evidence>
<dbReference type="Proteomes" id="UP001596083">
    <property type="component" value="Unassembled WGS sequence"/>
</dbReference>
<feature type="chain" id="PRO_5045338615" evidence="3">
    <location>
        <begin position="24"/>
        <end position="266"/>
    </location>
</feature>
<evidence type="ECO:0000313" key="5">
    <source>
        <dbReference type="Proteomes" id="UP001596083"/>
    </source>
</evidence>
<gene>
    <name evidence="4" type="ORF">ACFP1Z_29990</name>
</gene>
<feature type="signal peptide" evidence="3">
    <location>
        <begin position="1"/>
        <end position="23"/>
    </location>
</feature>
<dbReference type="InterPro" id="IPR026467">
    <property type="entry name" value="Ser/Gly_Cys_C_dom"/>
</dbReference>
<accession>A0ABW0Z8W8</accession>